<reference evidence="2" key="1">
    <citation type="submission" date="2021-07" db="EMBL/GenBank/DDBJ databases">
        <title>Complete genome sequencing of a Clostridium isolate.</title>
        <authorList>
            <person name="Ueki A."/>
            <person name="Tonouchi A."/>
        </authorList>
    </citation>
    <scope>NUCLEOTIDE SEQUENCE [LARGE SCALE GENOMIC DNA]</scope>
    <source>
        <strain evidence="2">C5S11</strain>
    </source>
</reference>
<dbReference type="EMBL" id="AP024849">
    <property type="protein sequence ID" value="BCZ49280.1"/>
    <property type="molecule type" value="Genomic_DNA"/>
</dbReference>
<protein>
    <recommendedName>
        <fullName evidence="3">DUF3800 domain-containing protein</fullName>
    </recommendedName>
</protein>
<keyword evidence="2" id="KW-1185">Reference proteome</keyword>
<dbReference type="RefSeq" id="WP_224035473.1">
    <property type="nucleotide sequence ID" value="NZ_AP024849.1"/>
</dbReference>
<evidence type="ECO:0008006" key="3">
    <source>
        <dbReference type="Google" id="ProtNLM"/>
    </source>
</evidence>
<organism evidence="1 2">
    <name type="scientific">Clostridium gelidum</name>
    <dbReference type="NCBI Taxonomy" id="704125"/>
    <lineage>
        <taxon>Bacteria</taxon>
        <taxon>Bacillati</taxon>
        <taxon>Bacillota</taxon>
        <taxon>Clostridia</taxon>
        <taxon>Eubacteriales</taxon>
        <taxon>Clostridiaceae</taxon>
        <taxon>Clostridium</taxon>
    </lineage>
</organism>
<name>A0ABM7TN58_9CLOT</name>
<dbReference type="Pfam" id="PF12686">
    <property type="entry name" value="DUF3800"/>
    <property type="match status" value="1"/>
</dbReference>
<sequence length="232" mass="27768">MINIYCDESCHLEMTENNKNEQKIMAIGGITCDAEKVKEINEKIRLIKKNYGINRAEIKWTKVSEPKLEFYKNIIDLFFEEDNLKFRVIIKDKREIYYTQYNHDDIYYIMYFYLLREMISINQENSIYIDKKDTRGGQRVQKLKEYLCHQKMDFDLKLINKIQIVTSSDCELMQLTDIFIGAITYANRLDDHRENTSNTKIELVNYIRLKTGLTLLNTVPISYSKFNIFVWN</sequence>
<evidence type="ECO:0000313" key="1">
    <source>
        <dbReference type="EMBL" id="BCZ49280.1"/>
    </source>
</evidence>
<dbReference type="InterPro" id="IPR024524">
    <property type="entry name" value="DUF3800"/>
</dbReference>
<accession>A0ABM7TN58</accession>
<proteinExistence type="predicted"/>
<dbReference type="Proteomes" id="UP000824633">
    <property type="component" value="Chromosome"/>
</dbReference>
<evidence type="ECO:0000313" key="2">
    <source>
        <dbReference type="Proteomes" id="UP000824633"/>
    </source>
</evidence>
<gene>
    <name evidence="1" type="primary">rflA</name>
    <name evidence="1" type="ORF">psyc5s11_53470</name>
</gene>